<protein>
    <submittedName>
        <fullName evidence="1">Uncharacterized protein</fullName>
    </submittedName>
</protein>
<organism evidence="1">
    <name type="scientific">Salix viminalis</name>
    <name type="common">Common osier</name>
    <name type="synonym">Basket willow</name>
    <dbReference type="NCBI Taxonomy" id="40686"/>
    <lineage>
        <taxon>Eukaryota</taxon>
        <taxon>Viridiplantae</taxon>
        <taxon>Streptophyta</taxon>
        <taxon>Embryophyta</taxon>
        <taxon>Tracheophyta</taxon>
        <taxon>Spermatophyta</taxon>
        <taxon>Magnoliopsida</taxon>
        <taxon>eudicotyledons</taxon>
        <taxon>Gunneridae</taxon>
        <taxon>Pentapetalae</taxon>
        <taxon>rosids</taxon>
        <taxon>fabids</taxon>
        <taxon>Malpighiales</taxon>
        <taxon>Salicaceae</taxon>
        <taxon>Saliceae</taxon>
        <taxon>Salix</taxon>
    </lineage>
</organism>
<name>A0A6N2LCH6_SALVM</name>
<accession>A0A6N2LCH6</accession>
<sequence length="30" mass="3272">MKLNEGTGGDRIFSGLSSTCYFSLLQALDF</sequence>
<gene>
    <name evidence="1" type="ORF">SVIM_LOCUS212679</name>
</gene>
<proteinExistence type="predicted"/>
<dbReference type="EMBL" id="CAADRP010001446">
    <property type="protein sequence ID" value="VFU38746.1"/>
    <property type="molecule type" value="Genomic_DNA"/>
</dbReference>
<dbReference type="AlphaFoldDB" id="A0A6N2LCH6"/>
<reference evidence="1" key="1">
    <citation type="submission" date="2019-03" db="EMBL/GenBank/DDBJ databases">
        <authorList>
            <person name="Mank J."/>
            <person name="Almeida P."/>
        </authorList>
    </citation>
    <scope>NUCLEOTIDE SEQUENCE</scope>
    <source>
        <strain evidence="1">78183</strain>
    </source>
</reference>
<evidence type="ECO:0000313" key="1">
    <source>
        <dbReference type="EMBL" id="VFU38746.1"/>
    </source>
</evidence>